<evidence type="ECO:0000256" key="2">
    <source>
        <dbReference type="SAM" id="Phobius"/>
    </source>
</evidence>
<reference evidence="4 5" key="1">
    <citation type="journal article" date="2006" name="Int. J. Syst. Evol. Microbiol.">
        <title>Myroides pelagicus sp. nov., isolated from seawater in Thailand.</title>
        <authorList>
            <person name="Yoon J."/>
            <person name="Maneerat S."/>
            <person name="Kawai F."/>
            <person name="Yokota A."/>
        </authorList>
    </citation>
    <scope>NUCLEOTIDE SEQUENCE [LARGE SCALE GENOMIC DNA]</scope>
    <source>
        <strain evidence="4 5">SM1T</strain>
    </source>
</reference>
<comment type="caution">
    <text evidence="4">The sequence shown here is derived from an EMBL/GenBank/DDBJ whole genome shotgun (WGS) entry which is preliminary data.</text>
</comment>
<dbReference type="GO" id="GO:0090313">
    <property type="term" value="P:regulation of protein targeting to membrane"/>
    <property type="evidence" value="ECO:0007669"/>
    <property type="project" value="TreeGrafter"/>
</dbReference>
<dbReference type="RefSeq" id="WP_155037011.1">
    <property type="nucleotide sequence ID" value="NZ_JBHTIG010000054.1"/>
</dbReference>
<sequence length="1077" mass="120874">MSLKLGAIVKRLAVICSSLIVALLLVMWGTPMLFKDTINEKVHFVIKETIKGDVAFDDINLSFYKKFPYLTATISNPSIEGAFSESVVVGELFEAESVSLGINVFALITGKVSFDRIYIDKPFINVSVTENGLSNYDIFYSSSDTIEEEDKALELKIARLYIKEAEVIYNDYASKLSFVMQKFDYVGRGNMSDAIFDLKSVIRIQSFDLNFDGVHYIKEKPILAKLSTQVDTKSLTLIFERNDIRIKDLPVDFKGKFAFIDNGYDMLFDIRTVNSSLEQLLSVVPPEYQEWIANTEIKGSVSGDFLLDGKYVVVDSLAPDISLNLKVKNGFFRHGKLSKPLENLGLGFSFELPNLDMQANTISIDSLNFFVDGKQSRIDFSSRGLDSLVTKGSVNAELNLELFSKAVGLSGFDMRGDLVLNGQWDGVYSKDVIVTRTIRKTTNDTIISSIPVFNVKGVLKQGFFKFAQLPEGLSHVEVDFDVNNATSEYKDTRMNISHLNLMAMDNQIEGKVLLKNMRNYDLDGNIKANIDLSTLKEFLPVTDLEIRGIAQLDGQVSGSFEPSRKRFPIIDADFKMKDGYLRFDQMPELPVEDINVHTIVTSKRGSLYDLSIKVMPIDFRIANEPFQLAASLYNLDNLRYNVRSKGVLNIDNIYKLFKLDGLDVKGKVRTNLFLSGLQSDAVNGHFDKLRNGGRFEVDNIFVSSELFPKPLHIKKGVFKFSEEKMEFNKFLARYGSSEFNMNGYLTNVIDYLLKDDVLQGQFDLNTPYMNIDEFMVYADNNTGSNVSKNSGVIQVPKNVNIVFRANGDKVKYTDYAINDFEGELSIHNGQIDLAKAKFDMIGTNVEMQGSYRPHNLRKASFDYSIQAFNFDIQRAYKEVPMFREMVSMAKDTYGVVSLDYKLKGNLNSGMFPIMPSLVGDGVLTLEDVSFKSFKLLGAIADKTDAKSIEKSNVNQVDILSSVKDNVLTIERTKMKMAGFRPRFEGQVSLDGEMNIGLRLGLPPLGIIGIPMKITGNSDNFDIKLGRYKPSEVLGRSSENDDEEEGPNINSINDPIPEIPSENVETNQEIESSIIEAA</sequence>
<name>A0A7K1GQ63_9FLAO</name>
<accession>A0A7K1GQ63</accession>
<evidence type="ECO:0000313" key="4">
    <source>
        <dbReference type="EMBL" id="MTH31045.1"/>
    </source>
</evidence>
<dbReference type="OrthoDB" id="596403at2"/>
<feature type="region of interest" description="Disordered" evidence="1">
    <location>
        <begin position="1031"/>
        <end position="1077"/>
    </location>
</feature>
<dbReference type="Pfam" id="PF05170">
    <property type="entry name" value="AsmA"/>
    <property type="match status" value="1"/>
</dbReference>
<dbReference type="InterPro" id="IPR052894">
    <property type="entry name" value="AsmA-related"/>
</dbReference>
<organism evidence="4 5">
    <name type="scientific">Myroides pelagicus</name>
    <dbReference type="NCBI Taxonomy" id="270914"/>
    <lineage>
        <taxon>Bacteria</taxon>
        <taxon>Pseudomonadati</taxon>
        <taxon>Bacteroidota</taxon>
        <taxon>Flavobacteriia</taxon>
        <taxon>Flavobacteriales</taxon>
        <taxon>Flavobacteriaceae</taxon>
        <taxon>Myroides</taxon>
    </lineage>
</organism>
<dbReference type="InterPro" id="IPR007844">
    <property type="entry name" value="AsmA"/>
</dbReference>
<keyword evidence="2" id="KW-0812">Transmembrane</keyword>
<evidence type="ECO:0000256" key="1">
    <source>
        <dbReference type="SAM" id="MobiDB-lite"/>
    </source>
</evidence>
<keyword evidence="2" id="KW-0472">Membrane</keyword>
<keyword evidence="2" id="KW-1133">Transmembrane helix</keyword>
<dbReference type="Proteomes" id="UP000488936">
    <property type="component" value="Unassembled WGS sequence"/>
</dbReference>
<evidence type="ECO:0000259" key="3">
    <source>
        <dbReference type="Pfam" id="PF05170"/>
    </source>
</evidence>
<dbReference type="PANTHER" id="PTHR30441">
    <property type="entry name" value="DUF748 DOMAIN-CONTAINING PROTEIN"/>
    <property type="match status" value="1"/>
</dbReference>
<proteinExistence type="predicted"/>
<dbReference type="AlphaFoldDB" id="A0A7K1GQ63"/>
<protein>
    <submittedName>
        <fullName evidence="4">AsmA family protein</fullName>
    </submittedName>
</protein>
<gene>
    <name evidence="4" type="ORF">GJV77_14320</name>
</gene>
<feature type="transmembrane region" description="Helical" evidence="2">
    <location>
        <begin position="12"/>
        <end position="34"/>
    </location>
</feature>
<evidence type="ECO:0000313" key="5">
    <source>
        <dbReference type="Proteomes" id="UP000488936"/>
    </source>
</evidence>
<feature type="domain" description="AsmA" evidence="3">
    <location>
        <begin position="13"/>
        <end position="179"/>
    </location>
</feature>
<dbReference type="GO" id="GO:0005886">
    <property type="term" value="C:plasma membrane"/>
    <property type="evidence" value="ECO:0007669"/>
    <property type="project" value="TreeGrafter"/>
</dbReference>
<keyword evidence="5" id="KW-1185">Reference proteome</keyword>
<dbReference type="EMBL" id="WMJY01000062">
    <property type="protein sequence ID" value="MTH31045.1"/>
    <property type="molecule type" value="Genomic_DNA"/>
</dbReference>
<dbReference type="PANTHER" id="PTHR30441:SF8">
    <property type="entry name" value="DUF748 DOMAIN-CONTAINING PROTEIN"/>
    <property type="match status" value="1"/>
</dbReference>